<dbReference type="RefSeq" id="WP_160908593.1">
    <property type="nucleotide sequence ID" value="NZ_WVHS01000005.1"/>
</dbReference>
<sequence length="221" mass="24071">MNPIRNYRLCPAAKNCLILVFLLLPLLTLAQRSRSRGNFNLGFTVSPNLGWIKFDENNGSYTGNGAAVGYSYGILGDFGFTDNYFFGTGFTITTMAADADVVPTSGGAAMPAESINYKFKYIEIPLTLKLKTSPDGDARFYGQFGPDLGIKVSSKHTVTRYNIEDDASLVRFGLLIGAGAEWKLKNSTVLTGLSFNNPINKVFTDPGARNYVIALNLGVFF</sequence>
<gene>
    <name evidence="2" type="ORF">GS398_20040</name>
</gene>
<comment type="caution">
    <text evidence="2">The sequence shown here is derived from an EMBL/GenBank/DDBJ whole genome shotgun (WGS) entry which is preliminary data.</text>
</comment>
<keyword evidence="3" id="KW-1185">Reference proteome</keyword>
<dbReference type="InterPro" id="IPR025665">
    <property type="entry name" value="Beta-barrel_OMP_2"/>
</dbReference>
<reference evidence="2 3" key="1">
    <citation type="submission" date="2019-11" db="EMBL/GenBank/DDBJ databases">
        <title>Pedobacter sp. HMF7056 Genome sequencing and assembly.</title>
        <authorList>
            <person name="Kang H."/>
            <person name="Kim H."/>
            <person name="Joh K."/>
        </authorList>
    </citation>
    <scope>NUCLEOTIDE SEQUENCE [LARGE SCALE GENOMIC DNA]</scope>
    <source>
        <strain evidence="2 3">HMF7056</strain>
    </source>
</reference>
<feature type="domain" description="Outer membrane protein beta-barrel" evidence="1">
    <location>
        <begin position="30"/>
        <end position="203"/>
    </location>
</feature>
<protein>
    <submittedName>
        <fullName evidence="2">Outer membrane beta-barrel protein</fullName>
    </submittedName>
</protein>
<dbReference type="Proteomes" id="UP000451233">
    <property type="component" value="Unassembled WGS sequence"/>
</dbReference>
<evidence type="ECO:0000259" key="1">
    <source>
        <dbReference type="Pfam" id="PF13568"/>
    </source>
</evidence>
<evidence type="ECO:0000313" key="2">
    <source>
        <dbReference type="EMBL" id="MXV17602.1"/>
    </source>
</evidence>
<dbReference type="Pfam" id="PF13568">
    <property type="entry name" value="OMP_b-brl_2"/>
    <property type="match status" value="1"/>
</dbReference>
<name>A0A7K1Y2Z9_9SPHI</name>
<organism evidence="2 3">
    <name type="scientific">Hufsiella ginkgonis</name>
    <dbReference type="NCBI Taxonomy" id="2695274"/>
    <lineage>
        <taxon>Bacteria</taxon>
        <taxon>Pseudomonadati</taxon>
        <taxon>Bacteroidota</taxon>
        <taxon>Sphingobacteriia</taxon>
        <taxon>Sphingobacteriales</taxon>
        <taxon>Sphingobacteriaceae</taxon>
        <taxon>Hufsiella</taxon>
    </lineage>
</organism>
<dbReference type="AlphaFoldDB" id="A0A7K1Y2Z9"/>
<accession>A0A7K1Y2Z9</accession>
<evidence type="ECO:0000313" key="3">
    <source>
        <dbReference type="Proteomes" id="UP000451233"/>
    </source>
</evidence>
<proteinExistence type="predicted"/>
<dbReference type="EMBL" id="WVHS01000005">
    <property type="protein sequence ID" value="MXV17602.1"/>
    <property type="molecule type" value="Genomic_DNA"/>
</dbReference>